<comment type="caution">
    <text evidence="2">The sequence shown here is derived from an EMBL/GenBank/DDBJ whole genome shotgun (WGS) entry which is preliminary data.</text>
</comment>
<name>A0AA36CAS3_9BILA</name>
<accession>A0AA36CAS3</accession>
<dbReference type="AlphaFoldDB" id="A0AA36CAS3"/>
<sequence length="532" mass="60904">MWIFGTNLESENMTTIHTHYDCCNCHKPFELTKLFICASDGDDLGVEKLLTKLWCQECGRTHDDHHRTARRTLVNIVLQKSEKLRDIFMGRTTVYLNEIEKAFGLYKETLGKQYAALDQASDNDALLHMNKALEGMKKAERYLGQLAGTRDYFRFGKKHGLLPVESYSANITNGSATNIPQEYSIEKLLEFSEKVEKDLKAMRLHGPDKAKIVINEAKKRVRISPRVEQVSFDSDADEDEQEINDPEEPKPDEILVHTPPPQHNPWNTSPFPPPPPQIPSSPIATGSRTDAFQQGFPTHAEKTPSSKRDLIQKCLPDFLPPKFGQFKEPAPFSQPVNIVPIGYGHQPAYMTPFDGFPQIQPMLVPAPIAYDYQAEAYRKELKRGYLSPRFLQITDLNFNDEHHLTMLVSTSADVAMLIRFEEWDPRGSGVKINFPHQPDPRPYYKMAFEAFPHESYKIDIDFSQAGHVLKYYSQQNNQHYGYVRISAKSRLSDPDAKYSMAYVTVLLKFDGNCWIPSLSPDPPSDHYKYRKK</sequence>
<feature type="compositionally biased region" description="Acidic residues" evidence="1">
    <location>
        <begin position="234"/>
        <end position="246"/>
    </location>
</feature>
<feature type="non-terminal residue" evidence="2">
    <location>
        <position position="532"/>
    </location>
</feature>
<evidence type="ECO:0000256" key="1">
    <source>
        <dbReference type="SAM" id="MobiDB-lite"/>
    </source>
</evidence>
<evidence type="ECO:0000313" key="3">
    <source>
        <dbReference type="Proteomes" id="UP001177023"/>
    </source>
</evidence>
<proteinExistence type="predicted"/>
<feature type="region of interest" description="Disordered" evidence="1">
    <location>
        <begin position="226"/>
        <end position="274"/>
    </location>
</feature>
<gene>
    <name evidence="2" type="ORF">MSPICULIGERA_LOCUS4197</name>
</gene>
<reference evidence="2" key="1">
    <citation type="submission" date="2023-06" db="EMBL/GenBank/DDBJ databases">
        <authorList>
            <person name="Delattre M."/>
        </authorList>
    </citation>
    <scope>NUCLEOTIDE SEQUENCE</scope>
    <source>
        <strain evidence="2">AF72</strain>
    </source>
</reference>
<protein>
    <submittedName>
        <fullName evidence="2">Uncharacterized protein</fullName>
    </submittedName>
</protein>
<dbReference type="Proteomes" id="UP001177023">
    <property type="component" value="Unassembled WGS sequence"/>
</dbReference>
<keyword evidence="3" id="KW-1185">Reference proteome</keyword>
<organism evidence="2 3">
    <name type="scientific">Mesorhabditis spiculigera</name>
    <dbReference type="NCBI Taxonomy" id="96644"/>
    <lineage>
        <taxon>Eukaryota</taxon>
        <taxon>Metazoa</taxon>
        <taxon>Ecdysozoa</taxon>
        <taxon>Nematoda</taxon>
        <taxon>Chromadorea</taxon>
        <taxon>Rhabditida</taxon>
        <taxon>Rhabditina</taxon>
        <taxon>Rhabditomorpha</taxon>
        <taxon>Rhabditoidea</taxon>
        <taxon>Rhabditidae</taxon>
        <taxon>Mesorhabditinae</taxon>
        <taxon>Mesorhabditis</taxon>
    </lineage>
</organism>
<dbReference type="EMBL" id="CATQJA010001066">
    <property type="protein sequence ID" value="CAJ0565563.1"/>
    <property type="molecule type" value="Genomic_DNA"/>
</dbReference>
<evidence type="ECO:0000313" key="2">
    <source>
        <dbReference type="EMBL" id="CAJ0565563.1"/>
    </source>
</evidence>